<dbReference type="SUPFAM" id="SSF51430">
    <property type="entry name" value="NAD(P)-linked oxidoreductase"/>
    <property type="match status" value="1"/>
</dbReference>
<evidence type="ECO:0000313" key="2">
    <source>
        <dbReference type="EMBL" id="NIR75042.1"/>
    </source>
</evidence>
<dbReference type="InterPro" id="IPR023210">
    <property type="entry name" value="NADP_OxRdtase_dom"/>
</dbReference>
<protein>
    <submittedName>
        <fullName evidence="2">Aldo/keto reductase</fullName>
    </submittedName>
</protein>
<dbReference type="InterPro" id="IPR006311">
    <property type="entry name" value="TAT_signal"/>
</dbReference>
<dbReference type="InterPro" id="IPR036812">
    <property type="entry name" value="NAD(P)_OxRdtase_dom_sf"/>
</dbReference>
<comment type="caution">
    <text evidence="2">The sequence shown here is derived from an EMBL/GenBank/DDBJ whole genome shotgun (WGS) entry which is preliminary data.</text>
</comment>
<dbReference type="AlphaFoldDB" id="A0AAE4Z9C3"/>
<dbReference type="Gene3D" id="3.20.20.100">
    <property type="entry name" value="NADP-dependent oxidoreductase domain"/>
    <property type="match status" value="1"/>
</dbReference>
<dbReference type="Proteomes" id="UP000702544">
    <property type="component" value="Unassembled WGS sequence"/>
</dbReference>
<dbReference type="NCBIfam" id="TIGR01409">
    <property type="entry name" value="TAT_signal_seq"/>
    <property type="match status" value="1"/>
</dbReference>
<reference evidence="2 3" key="1">
    <citation type="submission" date="2020-01" db="EMBL/GenBank/DDBJ databases">
        <title>Genomes assembled from Gulf of Kutch pelagic sediment metagenomes.</title>
        <authorList>
            <person name="Chandrashekar M."/>
            <person name="Mahajan M.S."/>
            <person name="Dave K.J."/>
            <person name="Vatsa P."/>
            <person name="Nathani N.M."/>
        </authorList>
    </citation>
    <scope>NUCLEOTIDE SEQUENCE [LARGE SCALE GENOMIC DNA]</scope>
    <source>
        <strain evidence="2">KS3-K002</strain>
    </source>
</reference>
<dbReference type="PANTHER" id="PTHR43312:SF1">
    <property type="entry name" value="NADP-DEPENDENT OXIDOREDUCTASE DOMAIN-CONTAINING PROTEIN"/>
    <property type="match status" value="1"/>
</dbReference>
<feature type="domain" description="NADP-dependent oxidoreductase" evidence="1">
    <location>
        <begin position="47"/>
        <end position="295"/>
    </location>
</feature>
<gene>
    <name evidence="2" type="ORF">GWO12_08010</name>
</gene>
<accession>A0AAE4Z9C3</accession>
<dbReference type="PROSITE" id="PS51318">
    <property type="entry name" value="TAT"/>
    <property type="match status" value="1"/>
</dbReference>
<dbReference type="InterPro" id="IPR019546">
    <property type="entry name" value="TAT_signal_bac_arc"/>
</dbReference>
<evidence type="ECO:0000259" key="1">
    <source>
        <dbReference type="Pfam" id="PF00248"/>
    </source>
</evidence>
<name>A0AAE4Z9C3_9BACT</name>
<dbReference type="InterPro" id="IPR053135">
    <property type="entry name" value="AKR2_Oxidoreductase"/>
</dbReference>
<sequence length="305" mass="33512">MILTRRGMLKLSAGAGAALVLGPVPTFVQGDLIERPIPSTGELVPAVGLGTARTFNAGASESELAPLREVLAVFVEMGGKVLDTAPAYRKSETVSGILAEQLGVTDRLFMATKVAARDRERGIAQMENSFDLLKRDVMDLMQVHNLRGWATLLPLLREWKAAGRIRYIGITTSRSSQYDDFEAVMRQEELDFIQVNYSVGEPLADERILPLAIDRGMAVLVNEPYNRGRLFDAVRGVDLPEWAAEFDADSWGQIFLKWIIGHPAVTCPIPATTQARHARDNMGAAYGRLPDAAMRRRIASFFAGL</sequence>
<dbReference type="CDD" id="cd19095">
    <property type="entry name" value="AKR_PA4992-like"/>
    <property type="match status" value="1"/>
</dbReference>
<evidence type="ECO:0000313" key="3">
    <source>
        <dbReference type="Proteomes" id="UP000702544"/>
    </source>
</evidence>
<organism evidence="2 3">
    <name type="scientific">Candidatus Kutchimonas denitrificans</name>
    <dbReference type="NCBI Taxonomy" id="3056748"/>
    <lineage>
        <taxon>Bacteria</taxon>
        <taxon>Pseudomonadati</taxon>
        <taxon>Gemmatimonadota</taxon>
        <taxon>Gemmatimonadia</taxon>
        <taxon>Candidatus Palauibacterales</taxon>
        <taxon>Candidatus Palauibacteraceae</taxon>
        <taxon>Candidatus Kutchimonas</taxon>
    </lineage>
</organism>
<dbReference type="PANTHER" id="PTHR43312">
    <property type="entry name" value="D-THREO-ALDOSE 1-DEHYDROGENASE"/>
    <property type="match status" value="1"/>
</dbReference>
<dbReference type="Pfam" id="PF00248">
    <property type="entry name" value="Aldo_ket_red"/>
    <property type="match status" value="1"/>
</dbReference>
<dbReference type="EMBL" id="JAACAK010000058">
    <property type="protein sequence ID" value="NIR75042.1"/>
    <property type="molecule type" value="Genomic_DNA"/>
</dbReference>
<proteinExistence type="predicted"/>